<keyword evidence="1" id="KW-1133">Transmembrane helix</keyword>
<feature type="transmembrane region" description="Helical" evidence="1">
    <location>
        <begin position="193"/>
        <end position="212"/>
    </location>
</feature>
<dbReference type="RefSeq" id="WP_094062023.1">
    <property type="nucleotide sequence ID" value="NZ_CP022530.1"/>
</dbReference>
<evidence type="ECO:0000313" key="3">
    <source>
        <dbReference type="Proteomes" id="UP000202440"/>
    </source>
</evidence>
<evidence type="ECO:0000256" key="1">
    <source>
        <dbReference type="SAM" id="Phobius"/>
    </source>
</evidence>
<evidence type="ECO:0000313" key="2">
    <source>
        <dbReference type="EMBL" id="ASP40871.1"/>
    </source>
</evidence>
<dbReference type="Proteomes" id="UP000202440">
    <property type="component" value="Chromosome"/>
</dbReference>
<dbReference type="KEGG" id="bsan:CHH28_08935"/>
<accession>A0A222FR47</accession>
<feature type="transmembrane region" description="Helical" evidence="1">
    <location>
        <begin position="50"/>
        <end position="72"/>
    </location>
</feature>
<dbReference type="AlphaFoldDB" id="A0A222FR47"/>
<organism evidence="2 3">
    <name type="scientific">Bacterioplanes sanyensis</name>
    <dbReference type="NCBI Taxonomy" id="1249553"/>
    <lineage>
        <taxon>Bacteria</taxon>
        <taxon>Pseudomonadati</taxon>
        <taxon>Pseudomonadota</taxon>
        <taxon>Gammaproteobacteria</taxon>
        <taxon>Oceanospirillales</taxon>
        <taxon>Oceanospirillaceae</taxon>
        <taxon>Bacterioplanes</taxon>
    </lineage>
</organism>
<name>A0A222FR47_9GAMM</name>
<sequence length="226" mass="24318">MKKIDYIAGYSGIALALIYIAAFVYFGAFWAYPHSAGEAERLAYLADNQVVISSVYYLIYAIFGVVLSGLVLGLHEKYADSKAAFMSKFATLFGALWIGLVIATAMIFVTGLNSVVSLAPTNTERATETWHIVALLTESLGGGNELVGGLWVLLVSLCNLSAKLFSRGLNYLGVFVGLAGIATVYPADVITEIFGITQIVWFAWIGVGFIRLETSQQPEATVAHSV</sequence>
<protein>
    <recommendedName>
        <fullName evidence="4">DUF4386 domain-containing protein</fullName>
    </recommendedName>
</protein>
<feature type="transmembrane region" description="Helical" evidence="1">
    <location>
        <begin position="132"/>
        <end position="157"/>
    </location>
</feature>
<proteinExistence type="predicted"/>
<feature type="transmembrane region" description="Helical" evidence="1">
    <location>
        <begin position="7"/>
        <end position="30"/>
    </location>
</feature>
<keyword evidence="1" id="KW-0812">Transmembrane</keyword>
<reference evidence="2 3" key="1">
    <citation type="submission" date="2017-07" db="EMBL/GenBank/DDBJ databases">
        <title>Annotated genome sequence of Bacterioplanes sanyensis isolated from Red Sea.</title>
        <authorList>
            <person name="Rehman Z.U."/>
        </authorList>
    </citation>
    <scope>NUCLEOTIDE SEQUENCE [LARGE SCALE GENOMIC DNA]</scope>
    <source>
        <strain evidence="2 3">NV9</strain>
    </source>
</reference>
<feature type="transmembrane region" description="Helical" evidence="1">
    <location>
        <begin position="92"/>
        <end position="112"/>
    </location>
</feature>
<evidence type="ECO:0008006" key="4">
    <source>
        <dbReference type="Google" id="ProtNLM"/>
    </source>
</evidence>
<keyword evidence="1" id="KW-0472">Membrane</keyword>
<gene>
    <name evidence="2" type="ORF">CHH28_08935</name>
</gene>
<keyword evidence="3" id="KW-1185">Reference proteome</keyword>
<dbReference type="EMBL" id="CP022530">
    <property type="protein sequence ID" value="ASP40871.1"/>
    <property type="molecule type" value="Genomic_DNA"/>
</dbReference>
<feature type="transmembrane region" description="Helical" evidence="1">
    <location>
        <begin position="169"/>
        <end position="187"/>
    </location>
</feature>
<dbReference type="OrthoDB" id="1162205at2"/>